<dbReference type="Gene3D" id="3.40.50.920">
    <property type="match status" value="1"/>
</dbReference>
<sequence length="624" mass="69561">MHEWTAINNIRVLCAEMIERARSGHPGAPLALSPMMHILYTRHLQFDPEDPNWPSRDIFILSNGHACAIQYVMLHLSGYDLSMEDLKNFRVLGSKTPGHPEHGITPGVEVTTGPLGQGIANAVGFAIAQKACQEKNKFPIGRVFCVFGDGCYQEGISHEAFSLAGHLKLSNLIFIYDYNQITIDGPVSLSMSDDPILRFKALGFEVTVVENGNDDLEAIDKALGKMIDKPHVIILHTTIGKESELEGSAKCHGSPLGSENLAKLKNKLGFEGSFIIKDEVLNIYKILRKRKKEIRKEWNAKYKKEEINIPDKIINLKKEYDSLSTRQHFFNALNEISFDCLIGGSADLTPSNLTKKKKAIEFSAFESGNYIHYGIREHAMFAIMNGISSFGYHIPFGGTFLNFVTYGFPAVRLAALSKHRVFYVLTHDSIGLGEDGPTHQPIETLALLRATPGLTTLRPCDGVEVRFSLDFAIRHKGPTAICLSRQEISAVPNTSFEKCNRGAYFVIDSPDPELIIISTGSEVALSVAVAEKLKKRVSVVSMISFELFEQQDDTYRQKIIPTGVLKISIEALSTFGWSKYSDIQIGIDKFGKSGKWKDVYDYFDFNVERIIERINGLCISNQIV</sequence>
<dbReference type="InterPro" id="IPR005478">
    <property type="entry name" value="Transketolase_bac-like"/>
</dbReference>
<evidence type="ECO:0000256" key="3">
    <source>
        <dbReference type="ARBA" id="ARBA00001964"/>
    </source>
</evidence>
<organism evidence="13 14">
    <name type="scientific">Astathelohania contejeani</name>
    <dbReference type="NCBI Taxonomy" id="164912"/>
    <lineage>
        <taxon>Eukaryota</taxon>
        <taxon>Fungi</taxon>
        <taxon>Fungi incertae sedis</taxon>
        <taxon>Microsporidia</taxon>
        <taxon>Astathelohaniidae</taxon>
        <taxon>Astathelohania</taxon>
    </lineage>
</organism>
<evidence type="ECO:0000256" key="2">
    <source>
        <dbReference type="ARBA" id="ARBA00001946"/>
    </source>
</evidence>
<dbReference type="InterPro" id="IPR055152">
    <property type="entry name" value="Transketolase-like_C_2"/>
</dbReference>
<evidence type="ECO:0000256" key="4">
    <source>
        <dbReference type="ARBA" id="ARBA00007131"/>
    </source>
</evidence>
<reference evidence="13 14" key="1">
    <citation type="submission" date="2019-01" db="EMBL/GenBank/DDBJ databases">
        <title>Genomes sequencing and comparative genomics of infectious freshwater microsporidia, Cucumispora dikerogammari and Thelohania contejeani.</title>
        <authorList>
            <person name="Cormier A."/>
            <person name="Giraud I."/>
            <person name="Wattier R."/>
            <person name="Teixeira M."/>
            <person name="Grandjean F."/>
            <person name="Rigaud T."/>
            <person name="Cordaux R."/>
        </authorList>
    </citation>
    <scope>NUCLEOTIDE SEQUENCE [LARGE SCALE GENOMIC DNA]</scope>
    <source>
        <strain evidence="13">T1</strain>
        <tissue evidence="13">Spores</tissue>
    </source>
</reference>
<comment type="subunit">
    <text evidence="5">Homodimer.</text>
</comment>
<dbReference type="CDD" id="cd02012">
    <property type="entry name" value="TPP_TK"/>
    <property type="match status" value="1"/>
</dbReference>
<dbReference type="InterPro" id="IPR005475">
    <property type="entry name" value="Transketolase-like_Pyr-bd"/>
</dbReference>
<comment type="caution">
    <text evidence="13">The sequence shown here is derived from an EMBL/GenBank/DDBJ whole genome shotgun (WGS) entry which is preliminary data.</text>
</comment>
<feature type="domain" description="Transketolase-like pyrimidine-binding" evidence="12">
    <location>
        <begin position="323"/>
        <end position="491"/>
    </location>
</feature>
<evidence type="ECO:0000256" key="7">
    <source>
        <dbReference type="ARBA" id="ARBA00022679"/>
    </source>
</evidence>
<gene>
    <name evidence="13" type="primary">TKL1</name>
    <name evidence="13" type="ORF">TCON_1279</name>
</gene>
<evidence type="ECO:0000256" key="1">
    <source>
        <dbReference type="ARBA" id="ARBA00001941"/>
    </source>
</evidence>
<protein>
    <recommendedName>
        <fullName evidence="6">transketolase</fullName>
        <ecNumber evidence="6">2.2.1.1</ecNumber>
    </recommendedName>
</protein>
<evidence type="ECO:0000256" key="9">
    <source>
        <dbReference type="ARBA" id="ARBA00022842"/>
    </source>
</evidence>
<evidence type="ECO:0000256" key="5">
    <source>
        <dbReference type="ARBA" id="ARBA00011738"/>
    </source>
</evidence>
<dbReference type="Pfam" id="PF00456">
    <property type="entry name" value="Transketolase_N"/>
    <property type="match status" value="1"/>
</dbReference>
<dbReference type="EMBL" id="SBIQ01000079">
    <property type="protein sequence ID" value="KAF7683509.1"/>
    <property type="molecule type" value="Genomic_DNA"/>
</dbReference>
<dbReference type="PANTHER" id="PTHR43522">
    <property type="entry name" value="TRANSKETOLASE"/>
    <property type="match status" value="1"/>
</dbReference>
<keyword evidence="9" id="KW-0460">Magnesium</keyword>
<dbReference type="InterPro" id="IPR020826">
    <property type="entry name" value="Transketolase_BS"/>
</dbReference>
<proteinExistence type="inferred from homology"/>
<evidence type="ECO:0000259" key="12">
    <source>
        <dbReference type="SMART" id="SM00861"/>
    </source>
</evidence>
<dbReference type="Pfam" id="PF22613">
    <property type="entry name" value="Transketolase_C_1"/>
    <property type="match status" value="1"/>
</dbReference>
<keyword evidence="7" id="KW-0808">Transferase</keyword>
<name>A0ABQ7HZF1_9MICR</name>
<dbReference type="CDD" id="cd07033">
    <property type="entry name" value="TPP_PYR_DXS_TK_like"/>
    <property type="match status" value="1"/>
</dbReference>
<dbReference type="SUPFAM" id="SSF52922">
    <property type="entry name" value="TK C-terminal domain-like"/>
    <property type="match status" value="1"/>
</dbReference>
<dbReference type="InterPro" id="IPR029061">
    <property type="entry name" value="THDP-binding"/>
</dbReference>
<dbReference type="PROSITE" id="PS00802">
    <property type="entry name" value="TRANSKETOLASE_2"/>
    <property type="match status" value="1"/>
</dbReference>
<dbReference type="NCBIfam" id="TIGR00232">
    <property type="entry name" value="tktlase_bact"/>
    <property type="match status" value="1"/>
</dbReference>
<dbReference type="Gene3D" id="3.40.50.970">
    <property type="match status" value="2"/>
</dbReference>
<evidence type="ECO:0000256" key="6">
    <source>
        <dbReference type="ARBA" id="ARBA00013152"/>
    </source>
</evidence>
<dbReference type="InterPro" id="IPR033247">
    <property type="entry name" value="Transketolase_fam"/>
</dbReference>
<evidence type="ECO:0000313" key="13">
    <source>
        <dbReference type="EMBL" id="KAF7683509.1"/>
    </source>
</evidence>
<accession>A0ABQ7HZF1</accession>
<keyword evidence="8" id="KW-0479">Metal-binding</keyword>
<dbReference type="PANTHER" id="PTHR43522:SF2">
    <property type="entry name" value="TRANSKETOLASE 1-RELATED"/>
    <property type="match status" value="1"/>
</dbReference>
<dbReference type="Pfam" id="PF02779">
    <property type="entry name" value="Transket_pyr"/>
    <property type="match status" value="1"/>
</dbReference>
<keyword evidence="10" id="KW-0786">Thiamine pyrophosphate</keyword>
<evidence type="ECO:0000256" key="8">
    <source>
        <dbReference type="ARBA" id="ARBA00022723"/>
    </source>
</evidence>
<comment type="similarity">
    <text evidence="4">Belongs to the transketolase family.</text>
</comment>
<evidence type="ECO:0000256" key="11">
    <source>
        <dbReference type="ARBA" id="ARBA00049473"/>
    </source>
</evidence>
<comment type="catalytic activity">
    <reaction evidence="11">
        <text>D-sedoheptulose 7-phosphate + D-glyceraldehyde 3-phosphate = aldehydo-D-ribose 5-phosphate + D-xylulose 5-phosphate</text>
        <dbReference type="Rhea" id="RHEA:10508"/>
        <dbReference type="ChEBI" id="CHEBI:57483"/>
        <dbReference type="ChEBI" id="CHEBI:57737"/>
        <dbReference type="ChEBI" id="CHEBI:58273"/>
        <dbReference type="ChEBI" id="CHEBI:59776"/>
        <dbReference type="EC" id="2.2.1.1"/>
    </reaction>
</comment>
<dbReference type="Proteomes" id="UP001516464">
    <property type="component" value="Unassembled WGS sequence"/>
</dbReference>
<comment type="cofactor">
    <cofactor evidence="2">
        <name>Mg(2+)</name>
        <dbReference type="ChEBI" id="CHEBI:18420"/>
    </cofactor>
</comment>
<dbReference type="SMART" id="SM00861">
    <property type="entry name" value="Transket_pyr"/>
    <property type="match status" value="1"/>
</dbReference>
<comment type="cofactor">
    <cofactor evidence="3">
        <name>thiamine diphosphate</name>
        <dbReference type="ChEBI" id="CHEBI:58937"/>
    </cofactor>
</comment>
<dbReference type="EC" id="2.2.1.1" evidence="6"/>
<keyword evidence="14" id="KW-1185">Reference proteome</keyword>
<dbReference type="InterPro" id="IPR005474">
    <property type="entry name" value="Transketolase_N"/>
</dbReference>
<dbReference type="InterPro" id="IPR009014">
    <property type="entry name" value="Transketo_C/PFOR_II"/>
</dbReference>
<comment type="cofactor">
    <cofactor evidence="1">
        <name>Co(2+)</name>
        <dbReference type="ChEBI" id="CHEBI:48828"/>
    </cofactor>
</comment>
<evidence type="ECO:0000313" key="14">
    <source>
        <dbReference type="Proteomes" id="UP001516464"/>
    </source>
</evidence>
<dbReference type="SUPFAM" id="SSF52518">
    <property type="entry name" value="Thiamin diphosphate-binding fold (THDP-binding)"/>
    <property type="match status" value="2"/>
</dbReference>
<evidence type="ECO:0000256" key="10">
    <source>
        <dbReference type="ARBA" id="ARBA00023052"/>
    </source>
</evidence>